<sequence>MGFFKTSEEKQDKEDRKIKKFLEKYNIGDLEDLEAEDREAVKRIAVSLSGTGLMSTGMALSLQGKPYEVLPVYYLEAIMQQSFMIYRQLVKLNKK</sequence>
<protein>
    <submittedName>
        <fullName evidence="1">Uncharacterized protein</fullName>
    </submittedName>
</protein>
<accession>A0AA49X4Z9</accession>
<reference evidence="1" key="1">
    <citation type="submission" date="2023-04" db="EMBL/GenBank/DDBJ databases">
        <title>The human skin virome in hidradenitis suppurativa patients.</title>
        <authorList>
            <person name="Jansen D."/>
        </authorList>
    </citation>
    <scope>NUCLEOTIDE SEQUENCE</scope>
    <source>
        <strain evidence="1">VC3_JansenPhageG</strain>
    </source>
</reference>
<evidence type="ECO:0000313" key="1">
    <source>
        <dbReference type="EMBL" id="WLJ25831.1"/>
    </source>
</evidence>
<organism evidence="1">
    <name type="scientific">Firmicutes phage HS10</name>
    <dbReference type="NCBI Taxonomy" id="3056392"/>
    <lineage>
        <taxon>Viruses</taxon>
    </lineage>
</organism>
<proteinExistence type="predicted"/>
<dbReference type="EMBL" id="OQ890317">
    <property type="protein sequence ID" value="WLJ25831.1"/>
    <property type="molecule type" value="Genomic_DNA"/>
</dbReference>
<name>A0AA49X4Z9_9VIRU</name>